<reference evidence="1 2" key="1">
    <citation type="submission" date="2025-05" db="UniProtKB">
        <authorList>
            <consortium name="RefSeq"/>
        </authorList>
    </citation>
    <scope>NUCLEOTIDE SEQUENCE [LARGE SCALE GENOMIC DNA]</scope>
    <source>
        <strain evidence="1 2">14028-0561.14</strain>
        <tissue evidence="2 3">Whole fly</tissue>
    </source>
</reference>
<dbReference type="RefSeq" id="XP_070140429.1">
    <property type="nucleotide sequence ID" value="XM_070284328.1"/>
</dbReference>
<proteinExistence type="predicted"/>
<evidence type="ECO:0000313" key="5">
    <source>
        <dbReference type="RefSeq" id="XP_070140432.1"/>
    </source>
</evidence>
<organism evidence="1 6">
    <name type="scientific">Drosophila kikkawai</name>
    <name type="common">Fruit fly</name>
    <dbReference type="NCBI Taxonomy" id="30033"/>
    <lineage>
        <taxon>Eukaryota</taxon>
        <taxon>Metazoa</taxon>
        <taxon>Ecdysozoa</taxon>
        <taxon>Arthropoda</taxon>
        <taxon>Hexapoda</taxon>
        <taxon>Insecta</taxon>
        <taxon>Pterygota</taxon>
        <taxon>Neoptera</taxon>
        <taxon>Endopterygota</taxon>
        <taxon>Diptera</taxon>
        <taxon>Brachycera</taxon>
        <taxon>Muscomorpha</taxon>
        <taxon>Ephydroidea</taxon>
        <taxon>Drosophilidae</taxon>
        <taxon>Drosophila</taxon>
        <taxon>Sophophora</taxon>
    </lineage>
</organism>
<dbReference type="RefSeq" id="XP_070140432.1">
    <property type="nucleotide sequence ID" value="XM_070284331.1"/>
</dbReference>
<gene>
    <name evidence="2 3 4 5 6 7" type="primary">LOC108082860</name>
</gene>
<name>A0ABM4GCJ5_DROKI</name>
<accession>A0ABM4GCJ5</accession>
<dbReference type="RefSeq" id="XP_070140424.1">
    <property type="nucleotide sequence ID" value="XM_070284323.1"/>
</dbReference>
<evidence type="ECO:0000313" key="7">
    <source>
        <dbReference type="RefSeq" id="XP_070140435.1"/>
    </source>
</evidence>
<dbReference type="RefSeq" id="XP_070140423.1">
    <property type="nucleotide sequence ID" value="XM_070284322.1"/>
</dbReference>
<dbReference type="GeneID" id="108082860"/>
<dbReference type="SUPFAM" id="SSF52047">
    <property type="entry name" value="RNI-like"/>
    <property type="match status" value="2"/>
</dbReference>
<evidence type="ECO:0000313" key="2">
    <source>
        <dbReference type="RefSeq" id="XP_070140423.1"/>
    </source>
</evidence>
<dbReference type="InterPro" id="IPR032675">
    <property type="entry name" value="LRR_dom_sf"/>
</dbReference>
<evidence type="ECO:0000313" key="3">
    <source>
        <dbReference type="RefSeq" id="XP_070140424.1"/>
    </source>
</evidence>
<dbReference type="RefSeq" id="XP_070140435.1">
    <property type="nucleotide sequence ID" value="XM_070284334.1"/>
</dbReference>
<dbReference type="Proteomes" id="UP001652661">
    <property type="component" value="Chromosome 2L"/>
</dbReference>
<protein>
    <submittedName>
        <fullName evidence="2 3">Uncharacterized protein isoform X1</fullName>
    </submittedName>
</protein>
<dbReference type="Gene3D" id="3.80.10.10">
    <property type="entry name" value="Ribonuclease Inhibitor"/>
    <property type="match status" value="2"/>
</dbReference>
<sequence>MLVAEDIHDYNIRQEIKYFGLECESHKTTHRSLNMKIKGDLINRTKKQKKNDKILDLNNYCQLEIMKYIIADCELSDKSRGNKMKYANLVNFALAYEVFEVLLEEYYNDLYEELEFVFVANRSKLEIDFSELLTTLTEKGEAFLRIYAEAIRENNFIQQVTLYFDPKSFQPKFLDHFEIVKRALENKKSLKDVTIRLNGYSLEDLNSFGYITYLSLDVRMRADALVNICKSNPHLESLSFRSTEILGRLSDIVPHCCNLKKLEFVPKPDNDGTEYAPLAELSNLRVMTIFRAFENGSLLTFFEAITNWQRPEHQLLTMNFIEVLPHLSNVTIARMNSFSHLELGYQREDYIKLLISYDFWDISRDSSPLEQSLATITLIGAELKIDCKGLALSHCPTRDIDIRRLVSLLRTLNIQNFTLADYRYKAPISKLFASMIPDESYALKSVDIHLREIGQIETSELVKIKSITSLICKFLGWESVELLSALPNLETVRIHIKEEFEKTYSKALCSLLNTCSESGVITCQNWNIEFKKSENILGQNKRIKTMIIAGREKNSDVFEAFGYRDLITIEELDVSECTGITIKDILKVAEVQPITKLRISLTNTNDIESLSNITELKELTICDSEEGSLIKLFDQLATKTSPSLQYLEIKSENLSSEELVLISRIRSLKKFNLYESQQLEDCESLMELANSNIEELTLSLPEFSLQQLFSAFATKTSAKLQHLKFKGGLSRSVIMIEELEELSKIQSLRSLQGTCCCDDISHLRNFKHFVKLDLKLLSVTSEVLQCLANLENLESLALFFNEYKNYIQILLIDEYVNNNTENDYNDYNDYKYNDHIDDNDNDVDVQHVLNDLKNIKKLTLSVSIGVNLTNVYQAFGRKSVKLTHLTTTIRCVEELNEITRIKSLRNLNIFFSRIGKNMTSISELSELESLQITVVYWEIANIRDSILSFLKCCKNLDRLLINTCWVCDLYNIFQRDIHSILKSVRDPTHQGPLTVILNNEVIDRLYNLHRKENIEEILINKKRLLCFENAYLKVFTLDFHNW</sequence>
<evidence type="ECO:0000313" key="4">
    <source>
        <dbReference type="RefSeq" id="XP_070140429.1"/>
    </source>
</evidence>
<evidence type="ECO:0000313" key="6">
    <source>
        <dbReference type="RefSeq" id="XP_070140434.1"/>
    </source>
</evidence>
<dbReference type="RefSeq" id="XP_070140434.1">
    <property type="nucleotide sequence ID" value="XM_070284333.1"/>
</dbReference>
<evidence type="ECO:0000313" key="1">
    <source>
        <dbReference type="Proteomes" id="UP001652661"/>
    </source>
</evidence>
<keyword evidence="1" id="KW-1185">Reference proteome</keyword>